<gene>
    <name evidence="6" type="ORF">DUE52_24370</name>
</gene>
<dbReference type="InterPro" id="IPR017438">
    <property type="entry name" value="ATP-NAD_kinase_N"/>
</dbReference>
<keyword evidence="1" id="KW-0808">Transferase</keyword>
<evidence type="ECO:0000256" key="3">
    <source>
        <dbReference type="ARBA" id="ARBA00022777"/>
    </source>
</evidence>
<dbReference type="Gene3D" id="3.40.50.10330">
    <property type="entry name" value="Probable inorganic polyphosphate/atp-NAD kinase, domain 1"/>
    <property type="match status" value="1"/>
</dbReference>
<keyword evidence="4" id="KW-0067">ATP-binding</keyword>
<dbReference type="Gene3D" id="2.60.200.40">
    <property type="match status" value="1"/>
</dbReference>
<keyword evidence="7" id="KW-1185">Reference proteome</keyword>
<reference evidence="6 7" key="1">
    <citation type="submission" date="2018-07" db="EMBL/GenBank/DDBJ databases">
        <title>Genome analysis of Larkinella rosea.</title>
        <authorList>
            <person name="Zhou Z."/>
            <person name="Wang G."/>
        </authorList>
    </citation>
    <scope>NUCLEOTIDE SEQUENCE [LARGE SCALE GENOMIC DNA]</scope>
    <source>
        <strain evidence="7">zzj9</strain>
    </source>
</reference>
<dbReference type="GO" id="GO:0005524">
    <property type="term" value="F:ATP binding"/>
    <property type="evidence" value="ECO:0007669"/>
    <property type="project" value="UniProtKB-KW"/>
</dbReference>
<dbReference type="InterPro" id="IPR045540">
    <property type="entry name" value="YegS/DAGK_C"/>
</dbReference>
<accession>A0A368JGY8</accession>
<evidence type="ECO:0000313" key="6">
    <source>
        <dbReference type="EMBL" id="RCR66938.1"/>
    </source>
</evidence>
<keyword evidence="2" id="KW-0547">Nucleotide-binding</keyword>
<dbReference type="GO" id="GO:0016301">
    <property type="term" value="F:kinase activity"/>
    <property type="evidence" value="ECO:0007669"/>
    <property type="project" value="UniProtKB-KW"/>
</dbReference>
<dbReference type="Pfam" id="PF19279">
    <property type="entry name" value="YegS_C"/>
    <property type="match status" value="1"/>
</dbReference>
<dbReference type="PANTHER" id="PTHR12358">
    <property type="entry name" value="SPHINGOSINE KINASE"/>
    <property type="match status" value="1"/>
</dbReference>
<dbReference type="PANTHER" id="PTHR12358:SF54">
    <property type="entry name" value="SPHINGOSINE KINASE RELATED PROTEIN"/>
    <property type="match status" value="1"/>
</dbReference>
<evidence type="ECO:0000313" key="7">
    <source>
        <dbReference type="Proteomes" id="UP000253383"/>
    </source>
</evidence>
<dbReference type="SMART" id="SM00046">
    <property type="entry name" value="DAGKc"/>
    <property type="match status" value="1"/>
</dbReference>
<dbReference type="EMBL" id="QOWE01000023">
    <property type="protein sequence ID" value="RCR66938.1"/>
    <property type="molecule type" value="Genomic_DNA"/>
</dbReference>
<protein>
    <submittedName>
        <fullName evidence="6">Diacylglycerol kinase</fullName>
    </submittedName>
</protein>
<evidence type="ECO:0000256" key="1">
    <source>
        <dbReference type="ARBA" id="ARBA00022679"/>
    </source>
</evidence>
<dbReference type="InterPro" id="IPR016064">
    <property type="entry name" value="NAD/diacylglycerol_kinase_sf"/>
</dbReference>
<dbReference type="AlphaFoldDB" id="A0A368JGY8"/>
<dbReference type="SUPFAM" id="SSF111331">
    <property type="entry name" value="NAD kinase/diacylglycerol kinase-like"/>
    <property type="match status" value="1"/>
</dbReference>
<dbReference type="PROSITE" id="PS50146">
    <property type="entry name" value="DAGK"/>
    <property type="match status" value="1"/>
</dbReference>
<evidence type="ECO:0000256" key="4">
    <source>
        <dbReference type="ARBA" id="ARBA00022840"/>
    </source>
</evidence>
<name>A0A368JGY8_9BACT</name>
<dbReference type="InterPro" id="IPR050187">
    <property type="entry name" value="Lipid_Phosphate_FormReg"/>
</dbReference>
<organism evidence="6 7">
    <name type="scientific">Larkinella punicea</name>
    <dbReference type="NCBI Taxonomy" id="2315727"/>
    <lineage>
        <taxon>Bacteria</taxon>
        <taxon>Pseudomonadati</taxon>
        <taxon>Bacteroidota</taxon>
        <taxon>Cytophagia</taxon>
        <taxon>Cytophagales</taxon>
        <taxon>Spirosomataceae</taxon>
        <taxon>Larkinella</taxon>
    </lineage>
</organism>
<feature type="domain" description="DAGKc" evidence="5">
    <location>
        <begin position="20"/>
        <end position="148"/>
    </location>
</feature>
<dbReference type="Pfam" id="PF00781">
    <property type="entry name" value="DAGK_cat"/>
    <property type="match status" value="1"/>
</dbReference>
<dbReference type="Proteomes" id="UP000253383">
    <property type="component" value="Unassembled WGS sequence"/>
</dbReference>
<evidence type="ECO:0000256" key="2">
    <source>
        <dbReference type="ARBA" id="ARBA00022741"/>
    </source>
</evidence>
<keyword evidence="3 6" id="KW-0418">Kinase</keyword>
<comment type="caution">
    <text evidence="6">The sequence shown here is derived from an EMBL/GenBank/DDBJ whole genome shotgun (WGS) entry which is preliminary data.</text>
</comment>
<sequence>MSSYSNRKTVRDVYWNIRTDFMKIAQLLHNPGAGDEEHSRKDLMALIESEGFTCRYASTKKDDWKELKSDVDFLVVAGGDGTVRKVAKRLLTRKLIEKPLPVALLPSGTANNIAGTLNIPTTDPRPVVQSWHTDRRKKFDVGLVEGLPKKQFFLEGIGYGVFPQLMKEMKDHPVNSSDSPEDKLRTALEILSNIVQTYEVQSCRIEVDGVDYSGEYLLVEVMNIRSIGPNLVLAPAADPGDGLFEVVLVSESQRDGLVTYVQNRLQGVEGDYWGTALKGKSIHMQWEDVEMHLDDQLIKSKKPRSLQMTLSEGLLSFLGAG</sequence>
<dbReference type="InterPro" id="IPR001206">
    <property type="entry name" value="Diacylglycerol_kinase_cat_dom"/>
</dbReference>
<evidence type="ECO:0000259" key="5">
    <source>
        <dbReference type="PROSITE" id="PS50146"/>
    </source>
</evidence>
<proteinExistence type="predicted"/>